<evidence type="ECO:0000256" key="1">
    <source>
        <dbReference type="SAM" id="Phobius"/>
    </source>
</evidence>
<keyword evidence="1" id="KW-0472">Membrane</keyword>
<keyword evidence="3" id="KW-1185">Reference proteome</keyword>
<dbReference type="EMBL" id="VCBC01000014">
    <property type="protein sequence ID" value="TLU61885.1"/>
    <property type="molecule type" value="Genomic_DNA"/>
</dbReference>
<feature type="transmembrane region" description="Helical" evidence="1">
    <location>
        <begin position="67"/>
        <end position="86"/>
    </location>
</feature>
<feature type="transmembrane region" description="Helical" evidence="1">
    <location>
        <begin position="92"/>
        <end position="115"/>
    </location>
</feature>
<name>A0A5R9IE61_9GAMM</name>
<proteinExistence type="predicted"/>
<comment type="caution">
    <text evidence="2">The sequence shown here is derived from an EMBL/GenBank/DDBJ whole genome shotgun (WGS) entry which is preliminary data.</text>
</comment>
<accession>A0A5R9IE61</accession>
<gene>
    <name evidence="2" type="ORF">FE810_13800</name>
</gene>
<feature type="transmembrane region" description="Helical" evidence="1">
    <location>
        <begin position="34"/>
        <end position="55"/>
    </location>
</feature>
<keyword evidence="1" id="KW-0812">Transmembrane</keyword>
<keyword evidence="1" id="KW-1133">Transmembrane helix</keyword>
<organism evidence="2 3">
    <name type="scientific">Thalassotalea litorea</name>
    <dbReference type="NCBI Taxonomy" id="2020715"/>
    <lineage>
        <taxon>Bacteria</taxon>
        <taxon>Pseudomonadati</taxon>
        <taxon>Pseudomonadota</taxon>
        <taxon>Gammaproteobacteria</taxon>
        <taxon>Alteromonadales</taxon>
        <taxon>Colwelliaceae</taxon>
        <taxon>Thalassotalea</taxon>
    </lineage>
</organism>
<evidence type="ECO:0000313" key="2">
    <source>
        <dbReference type="EMBL" id="TLU61885.1"/>
    </source>
</evidence>
<reference evidence="2 3" key="1">
    <citation type="submission" date="2019-05" db="EMBL/GenBank/DDBJ databases">
        <title>Genome sequences of Thalassotalea litorea 1K03283.</title>
        <authorList>
            <person name="Zhang D."/>
        </authorList>
    </citation>
    <scope>NUCLEOTIDE SEQUENCE [LARGE SCALE GENOMIC DNA]</scope>
    <source>
        <strain evidence="2 3">MCCC 1K03283</strain>
    </source>
</reference>
<dbReference type="Proteomes" id="UP000307790">
    <property type="component" value="Unassembled WGS sequence"/>
</dbReference>
<sequence length="129" mass="14371">MKNSIIAFIFAPSAAPLIYSLFNFVATSGGSPDLGGALIIAGICYIWALFPGILLVKLMERQKWFHWWQYFLVGFVSGTPFALFWYSFGGSMIFTMFISAGFVAGVTAVLFWLITKLEPTIQINKDIKP</sequence>
<protein>
    <submittedName>
        <fullName evidence="2">Uncharacterized protein</fullName>
    </submittedName>
</protein>
<evidence type="ECO:0000313" key="3">
    <source>
        <dbReference type="Proteomes" id="UP000307790"/>
    </source>
</evidence>
<feature type="transmembrane region" description="Helical" evidence="1">
    <location>
        <begin position="5"/>
        <end position="22"/>
    </location>
</feature>
<dbReference type="AlphaFoldDB" id="A0A5R9IE61"/>
<dbReference type="RefSeq" id="WP_138320665.1">
    <property type="nucleotide sequence ID" value="NZ_VCBC01000014.1"/>
</dbReference>